<proteinExistence type="predicted"/>
<dbReference type="RefSeq" id="XP_037146530.1">
    <property type="nucleotide sequence ID" value="XM_037290635.1"/>
</dbReference>
<keyword evidence="2" id="KW-1185">Reference proteome</keyword>
<organism evidence="1 2">
    <name type="scientific">Zygotorulaspora mrakii</name>
    <name type="common">Zygosaccharomyces mrakii</name>
    <dbReference type="NCBI Taxonomy" id="42260"/>
    <lineage>
        <taxon>Eukaryota</taxon>
        <taxon>Fungi</taxon>
        <taxon>Dikarya</taxon>
        <taxon>Ascomycota</taxon>
        <taxon>Saccharomycotina</taxon>
        <taxon>Saccharomycetes</taxon>
        <taxon>Saccharomycetales</taxon>
        <taxon>Saccharomycetaceae</taxon>
        <taxon>Zygotorulaspora</taxon>
    </lineage>
</organism>
<evidence type="ECO:0000313" key="2">
    <source>
        <dbReference type="Proteomes" id="UP000509704"/>
    </source>
</evidence>
<accession>A0A7H9B805</accession>
<sequence>MSFIIKLFSKKKGIKLEQQQKQQKQQLQQQNATIIDALYTQDDDGFVNICHSTTGSMAEEGVDISKWEMAKILGGHRNAAMAQERCTSSSGVKKLDKSARTVTTKQARFAANATPFEMKDETAMEDSLELDMYDDKRNRIIKRSNRRKFNFESKIGC</sequence>
<protein>
    <submittedName>
        <fullName evidence="1">Uncharacterized protein</fullName>
    </submittedName>
</protein>
<reference evidence="1 2" key="1">
    <citation type="submission" date="2020-07" db="EMBL/GenBank/DDBJ databases">
        <title>The yeast mating-type switching endonuclease HO is a domesticated member of an unorthodox homing genetic element family.</title>
        <authorList>
            <person name="Coughlan A.Y."/>
            <person name="Lombardi L."/>
            <person name="Braun-Galleani S."/>
            <person name="Martos A.R."/>
            <person name="Galeote V."/>
            <person name="Bigey F."/>
            <person name="Dequin S."/>
            <person name="Byrne K.P."/>
            <person name="Wolfe K.H."/>
        </authorList>
    </citation>
    <scope>NUCLEOTIDE SEQUENCE [LARGE SCALE GENOMIC DNA]</scope>
    <source>
        <strain evidence="1 2">NRRL Y-6702</strain>
    </source>
</reference>
<dbReference type="GeneID" id="59238608"/>
<dbReference type="EMBL" id="CP058611">
    <property type="protein sequence ID" value="QLG74805.1"/>
    <property type="molecule type" value="Genomic_DNA"/>
</dbReference>
<dbReference type="OrthoDB" id="4062338at2759"/>
<name>A0A7H9B805_ZYGMR</name>
<dbReference type="Proteomes" id="UP000509704">
    <property type="component" value="Chromosome 8"/>
</dbReference>
<dbReference type="KEGG" id="zmk:HG535_0H01320"/>
<dbReference type="AlphaFoldDB" id="A0A7H9B805"/>
<gene>
    <name evidence="1" type="ORF">HG535_0H01320</name>
</gene>
<evidence type="ECO:0000313" key="1">
    <source>
        <dbReference type="EMBL" id="QLG74805.1"/>
    </source>
</evidence>